<dbReference type="InterPro" id="IPR029056">
    <property type="entry name" value="Ribokinase-like"/>
</dbReference>
<dbReference type="InterPro" id="IPR011611">
    <property type="entry name" value="PfkB_dom"/>
</dbReference>
<keyword evidence="3" id="KW-1185">Reference proteome</keyword>
<evidence type="ECO:0000259" key="1">
    <source>
        <dbReference type="Pfam" id="PF00294"/>
    </source>
</evidence>
<evidence type="ECO:0000313" key="3">
    <source>
        <dbReference type="Proteomes" id="UP001200034"/>
    </source>
</evidence>
<evidence type="ECO:0000313" key="2">
    <source>
        <dbReference type="EMBL" id="KAH8370202.1"/>
    </source>
</evidence>
<dbReference type="Pfam" id="PF00294">
    <property type="entry name" value="PfkB"/>
    <property type="match status" value="1"/>
</dbReference>
<comment type="caution">
    <text evidence="2">The sequence shown here is derived from an EMBL/GenBank/DDBJ whole genome shotgun (WGS) entry which is preliminary data.</text>
</comment>
<dbReference type="InterPro" id="IPR052562">
    <property type="entry name" value="Ketohexokinase-related"/>
</dbReference>
<dbReference type="Gene3D" id="3.40.1190.20">
    <property type="match status" value="1"/>
</dbReference>
<reference evidence="2" key="1">
    <citation type="journal article" date="2021" name="Mol. Ecol. Resour.">
        <title>Phylogenomic analyses of the genus Drosophila reveals genomic signals of climate adaptation.</title>
        <authorList>
            <person name="Li F."/>
            <person name="Rane R.V."/>
            <person name="Luria V."/>
            <person name="Xiong Z."/>
            <person name="Chen J."/>
            <person name="Li Z."/>
            <person name="Catullo R.A."/>
            <person name="Griffin P.C."/>
            <person name="Schiffer M."/>
            <person name="Pearce S."/>
            <person name="Lee S.F."/>
            <person name="McElroy K."/>
            <person name="Stocker A."/>
            <person name="Shirriffs J."/>
            <person name="Cockerell F."/>
            <person name="Coppin C."/>
            <person name="Sgro C.M."/>
            <person name="Karger A."/>
            <person name="Cain J.W."/>
            <person name="Weber J.A."/>
            <person name="Santpere G."/>
            <person name="Kirschner M.W."/>
            <person name="Hoffmann A.A."/>
            <person name="Oakeshott J.G."/>
            <person name="Zhang G."/>
        </authorList>
    </citation>
    <scope>NUCLEOTIDE SEQUENCE</scope>
    <source>
        <strain evidence="2">BGI-SZ-2011g</strain>
    </source>
</reference>
<dbReference type="PANTHER" id="PTHR42774:SF3">
    <property type="entry name" value="KETOHEXOKINASE"/>
    <property type="match status" value="1"/>
</dbReference>
<dbReference type="AlphaFoldDB" id="A0AAD4JZ11"/>
<organism evidence="2 3">
    <name type="scientific">Drosophila rubida</name>
    <dbReference type="NCBI Taxonomy" id="30044"/>
    <lineage>
        <taxon>Eukaryota</taxon>
        <taxon>Metazoa</taxon>
        <taxon>Ecdysozoa</taxon>
        <taxon>Arthropoda</taxon>
        <taxon>Hexapoda</taxon>
        <taxon>Insecta</taxon>
        <taxon>Pterygota</taxon>
        <taxon>Neoptera</taxon>
        <taxon>Endopterygota</taxon>
        <taxon>Diptera</taxon>
        <taxon>Brachycera</taxon>
        <taxon>Muscomorpha</taxon>
        <taxon>Ephydroidea</taxon>
        <taxon>Drosophilidae</taxon>
        <taxon>Drosophila</taxon>
    </lineage>
</organism>
<dbReference type="GO" id="GO:0004454">
    <property type="term" value="F:ketohexokinase activity"/>
    <property type="evidence" value="ECO:0007669"/>
    <property type="project" value="InterPro"/>
</dbReference>
<sequence length="321" mass="36429">MDRCDNRLSFAAAKKKVLCVGNTVVDCISIVKKFPEPSKPEKCGNSFWQRGGTAANTATVLQNLGVSTEIFVMLSTNPMFELMLHDLRLRGIETGNCPRDESNPPFSLVFLTKESNTCTITNCTSKFPYVTLEDFKKLDLNKYGWIHFRGREPDVTTSMMELVAAHNAKHKEKKIFMSMDVTMELTNLWPMLDLCDFAFFSKQLATMYGWPKTREACRRLDDLFRQRNSKNRPYSVFLWGSQGAGLLDQDGNYVRMHAYKIKRVVDGLGAGDAFVAAFIYAMYVRERSVTVAATFANRMAAHKCTKFGFDHLADILKNPEL</sequence>
<protein>
    <recommendedName>
        <fullName evidence="1">Carbohydrate kinase PfkB domain-containing protein</fullName>
    </recommendedName>
</protein>
<dbReference type="EMBL" id="JAJJHW010002585">
    <property type="protein sequence ID" value="KAH8370202.1"/>
    <property type="molecule type" value="Genomic_DNA"/>
</dbReference>
<accession>A0AAD4JZ11</accession>
<feature type="domain" description="Carbohydrate kinase PfkB" evidence="1">
    <location>
        <begin position="15"/>
        <end position="308"/>
    </location>
</feature>
<dbReference type="InterPro" id="IPR034093">
    <property type="entry name" value="KHK"/>
</dbReference>
<dbReference type="GO" id="GO:0006000">
    <property type="term" value="P:fructose metabolic process"/>
    <property type="evidence" value="ECO:0007669"/>
    <property type="project" value="InterPro"/>
</dbReference>
<gene>
    <name evidence="2" type="ORF">KR093_002603</name>
</gene>
<dbReference type="CDD" id="cd01939">
    <property type="entry name" value="Ketohexokinase"/>
    <property type="match status" value="1"/>
</dbReference>
<dbReference type="PANTHER" id="PTHR42774">
    <property type="entry name" value="PHOSPHOTRANSFERASE SYSTEM TRANSPORT PROTEIN"/>
    <property type="match status" value="1"/>
</dbReference>
<dbReference type="SUPFAM" id="SSF53613">
    <property type="entry name" value="Ribokinase-like"/>
    <property type="match status" value="1"/>
</dbReference>
<name>A0AAD4JZ11_9MUSC</name>
<proteinExistence type="predicted"/>
<dbReference type="Proteomes" id="UP001200034">
    <property type="component" value="Unassembled WGS sequence"/>
</dbReference>